<organism evidence="1 2">
    <name type="scientific">Senna tora</name>
    <dbReference type="NCBI Taxonomy" id="362788"/>
    <lineage>
        <taxon>Eukaryota</taxon>
        <taxon>Viridiplantae</taxon>
        <taxon>Streptophyta</taxon>
        <taxon>Embryophyta</taxon>
        <taxon>Tracheophyta</taxon>
        <taxon>Spermatophyta</taxon>
        <taxon>Magnoliopsida</taxon>
        <taxon>eudicotyledons</taxon>
        <taxon>Gunneridae</taxon>
        <taxon>Pentapetalae</taxon>
        <taxon>rosids</taxon>
        <taxon>fabids</taxon>
        <taxon>Fabales</taxon>
        <taxon>Fabaceae</taxon>
        <taxon>Caesalpinioideae</taxon>
        <taxon>Cassia clade</taxon>
        <taxon>Senna</taxon>
    </lineage>
</organism>
<comment type="caution">
    <text evidence="1">The sequence shown here is derived from an EMBL/GenBank/DDBJ whole genome shotgun (WGS) entry which is preliminary data.</text>
</comment>
<protein>
    <submittedName>
        <fullName evidence="1">TMV resistance protein N</fullName>
    </submittedName>
</protein>
<evidence type="ECO:0000313" key="2">
    <source>
        <dbReference type="Proteomes" id="UP000634136"/>
    </source>
</evidence>
<dbReference type="EMBL" id="JAAIUW010000001">
    <property type="protein sequence ID" value="KAF7845082.1"/>
    <property type="molecule type" value="Genomic_DNA"/>
</dbReference>
<name>A0A834XHB4_9FABA</name>
<dbReference type="AlphaFoldDB" id="A0A834XHB4"/>
<dbReference type="OrthoDB" id="1429998at2759"/>
<evidence type="ECO:0000313" key="1">
    <source>
        <dbReference type="EMBL" id="KAF7845082.1"/>
    </source>
</evidence>
<reference evidence="1" key="1">
    <citation type="submission" date="2020-09" db="EMBL/GenBank/DDBJ databases">
        <title>Genome-Enabled Discovery of Anthraquinone Biosynthesis in Senna tora.</title>
        <authorList>
            <person name="Kang S.-H."/>
            <person name="Pandey R.P."/>
            <person name="Lee C.-M."/>
            <person name="Sim J.-S."/>
            <person name="Jeong J.-T."/>
            <person name="Choi B.-S."/>
            <person name="Jung M."/>
            <person name="Ginzburg D."/>
            <person name="Zhao K."/>
            <person name="Won S.Y."/>
            <person name="Oh T.-J."/>
            <person name="Yu Y."/>
            <person name="Kim N.-H."/>
            <person name="Lee O.R."/>
            <person name="Lee T.-H."/>
            <person name="Bashyal P."/>
            <person name="Kim T.-S."/>
            <person name="Lee W.-H."/>
            <person name="Kawkins C."/>
            <person name="Kim C.-K."/>
            <person name="Kim J.S."/>
            <person name="Ahn B.O."/>
            <person name="Rhee S.Y."/>
            <person name="Sohng J.K."/>
        </authorList>
    </citation>
    <scope>NUCLEOTIDE SEQUENCE</scope>
    <source>
        <tissue evidence="1">Leaf</tissue>
    </source>
</reference>
<proteinExistence type="predicted"/>
<keyword evidence="2" id="KW-1185">Reference proteome</keyword>
<dbReference type="Proteomes" id="UP000634136">
    <property type="component" value="Unassembled WGS sequence"/>
</dbReference>
<sequence length="284" mass="32049">MLSSISSNVPNSTFLGLSSIHSDLPKLRSLRVDCRSVIQVNQDVAKILNSLYVTNIRSSMLANHHNQVHSSGSENSLRHLLIQIGRNTQVTSTLSESILQGLTPRTCILPGDKYPYWLTYKGEGASVNFTVPRVNGCNLKGMTLCCVYSPSCVLVNMESDSVISVLIINYTKTTIQLYKGDTMTSLEDEEWLSIISNLGYDDHVEVIVIFGYGFSVKKTVAYLIYNESFDEKVEPSPTTNKNFLVYSGCDDIYRNSTRLRSKECRCYDDEEELYFIRPRKSLKM</sequence>
<gene>
    <name evidence="1" type="ORF">G2W53_001987</name>
</gene>
<accession>A0A834XHB4</accession>